<organism evidence="2 3">
    <name type="scientific">Rhizophagus irregularis (strain DAOM 197198w)</name>
    <name type="common">Glomus intraradices</name>
    <dbReference type="NCBI Taxonomy" id="1432141"/>
    <lineage>
        <taxon>Eukaryota</taxon>
        <taxon>Fungi</taxon>
        <taxon>Fungi incertae sedis</taxon>
        <taxon>Mucoromycota</taxon>
        <taxon>Glomeromycotina</taxon>
        <taxon>Glomeromycetes</taxon>
        <taxon>Glomerales</taxon>
        <taxon>Glomeraceae</taxon>
        <taxon>Rhizophagus</taxon>
    </lineage>
</organism>
<proteinExistence type="predicted"/>
<dbReference type="GO" id="GO:0005524">
    <property type="term" value="F:ATP binding"/>
    <property type="evidence" value="ECO:0007669"/>
    <property type="project" value="InterPro"/>
</dbReference>
<evidence type="ECO:0000313" key="2">
    <source>
        <dbReference type="EMBL" id="EXX73028.1"/>
    </source>
</evidence>
<dbReference type="SUPFAM" id="SSF56112">
    <property type="entry name" value="Protein kinase-like (PK-like)"/>
    <property type="match status" value="1"/>
</dbReference>
<evidence type="ECO:0000259" key="1">
    <source>
        <dbReference type="PROSITE" id="PS50011"/>
    </source>
</evidence>
<gene>
    <name evidence="2" type="ORF">RirG_063920</name>
</gene>
<feature type="domain" description="Protein kinase" evidence="1">
    <location>
        <begin position="137"/>
        <end position="412"/>
    </location>
</feature>
<dbReference type="InterPro" id="IPR001245">
    <property type="entry name" value="Ser-Thr/Tyr_kinase_cat_dom"/>
</dbReference>
<keyword evidence="3" id="KW-1185">Reference proteome</keyword>
<dbReference type="EMBL" id="JEMT01014896">
    <property type="protein sequence ID" value="EXX73028.1"/>
    <property type="molecule type" value="Genomic_DNA"/>
</dbReference>
<dbReference type="InterPro" id="IPR000719">
    <property type="entry name" value="Prot_kinase_dom"/>
</dbReference>
<comment type="caution">
    <text evidence="2">The sequence shown here is derived from an EMBL/GenBank/DDBJ whole genome shotgun (WGS) entry which is preliminary data.</text>
</comment>
<evidence type="ECO:0000313" key="3">
    <source>
        <dbReference type="Proteomes" id="UP000022910"/>
    </source>
</evidence>
<accession>A0A015N1P3</accession>
<dbReference type="PROSITE" id="PS50011">
    <property type="entry name" value="PROTEIN_KINASE_DOM"/>
    <property type="match status" value="1"/>
</dbReference>
<dbReference type="OrthoDB" id="2791079at2759"/>
<dbReference type="GO" id="GO:0004674">
    <property type="term" value="F:protein serine/threonine kinase activity"/>
    <property type="evidence" value="ECO:0007669"/>
    <property type="project" value="TreeGrafter"/>
</dbReference>
<dbReference type="PANTHER" id="PTHR44329">
    <property type="entry name" value="SERINE/THREONINE-PROTEIN KINASE TNNI3K-RELATED"/>
    <property type="match status" value="1"/>
</dbReference>
<protein>
    <submittedName>
        <fullName evidence="2">Kic1p</fullName>
    </submittedName>
</protein>
<dbReference type="Pfam" id="PF07714">
    <property type="entry name" value="PK_Tyr_Ser-Thr"/>
    <property type="match status" value="1"/>
</dbReference>
<dbReference type="InterPro" id="IPR051681">
    <property type="entry name" value="Ser/Thr_Kinases-Pseudokinases"/>
</dbReference>
<dbReference type="AlphaFoldDB" id="A0A015N1P3"/>
<reference evidence="2 3" key="1">
    <citation type="submission" date="2014-02" db="EMBL/GenBank/DDBJ databases">
        <title>Single nucleus genome sequencing reveals high similarity among nuclei of an endomycorrhizal fungus.</title>
        <authorList>
            <person name="Lin K."/>
            <person name="Geurts R."/>
            <person name="Zhang Z."/>
            <person name="Limpens E."/>
            <person name="Saunders D.G."/>
            <person name="Mu D."/>
            <person name="Pang E."/>
            <person name="Cao H."/>
            <person name="Cha H."/>
            <person name="Lin T."/>
            <person name="Zhou Q."/>
            <person name="Shang Y."/>
            <person name="Li Y."/>
            <person name="Ivanov S."/>
            <person name="Sharma T."/>
            <person name="Velzen R.V."/>
            <person name="Ruijter N.D."/>
            <person name="Aanen D.K."/>
            <person name="Win J."/>
            <person name="Kamoun S."/>
            <person name="Bisseling T."/>
            <person name="Huang S."/>
        </authorList>
    </citation>
    <scope>NUCLEOTIDE SEQUENCE [LARGE SCALE GENOMIC DNA]</scope>
    <source>
        <strain evidence="3">DAOM197198w</strain>
    </source>
</reference>
<dbReference type="Gene3D" id="1.10.510.10">
    <property type="entry name" value="Transferase(Phosphotransferase) domain 1"/>
    <property type="match status" value="1"/>
</dbReference>
<name>A0A015N1P3_RHIIW</name>
<dbReference type="HOGENOM" id="CLU_000288_7_34_1"/>
<dbReference type="InterPro" id="IPR011009">
    <property type="entry name" value="Kinase-like_dom_sf"/>
</dbReference>
<sequence>MGYIYNVNAINAFNKVCALTDYNFHDNITKRHEFRIQTINTNKYLTKNERLEVEQLLNEDYDYNKILYGEGEKRTCENCEQECLATLYCEHCVRNYLEINSLDWTSGNDDIDDLIKKCQSETFHPSMIVEWIPYNNLQKIEYLTKGGFSEIYLAEWIDGQYNEWDIKENQLKRIGTHKVILKKLENIISANRTWFDEAKSHLTMSNKWIEIVRCHGLTQDPRTQNYFLVMHQMDLDLRTYLIKNHDNLTWKERIKITVDIINALDSIHRENKIHRDLHSGNILYSKYLDLWFICDFGFCGPVNEPLRSIYGNLPYIAPEVIIKKEYNYTSDIYSIAMLMWEIAFGQSPYSNYKHDYYLAMSIINGMRPKIISHIPIEYKNLMEQCWNVDPKKRPNINDLWIKIRKISASYYLDEALKRNQESYSSQLQLNIPTSRGNTSNIYQFPNSSEGMFM</sequence>
<dbReference type="Proteomes" id="UP000022910">
    <property type="component" value="Unassembled WGS sequence"/>
</dbReference>